<keyword evidence="3" id="KW-0408">Iron</keyword>
<dbReference type="PANTHER" id="PTHR36214">
    <property type="match status" value="1"/>
</dbReference>
<proteinExistence type="predicted"/>
<dbReference type="InterPro" id="IPR051069">
    <property type="entry name" value="ACDS_complex_subunit"/>
</dbReference>
<feature type="domain" description="4Fe-4S" evidence="5">
    <location>
        <begin position="5"/>
        <end position="66"/>
    </location>
</feature>
<evidence type="ECO:0000256" key="2">
    <source>
        <dbReference type="ARBA" id="ARBA00022723"/>
    </source>
</evidence>
<reference evidence="6 7" key="1">
    <citation type="submission" date="2015-11" db="EMBL/GenBank/DDBJ databases">
        <authorList>
            <person name="Lin W."/>
        </authorList>
    </citation>
    <scope>NUCLEOTIDE SEQUENCE [LARGE SCALE GENOMIC DNA]</scope>
    <source>
        <strain evidence="6 7">HCH-1</strain>
    </source>
</reference>
<dbReference type="PANTHER" id="PTHR36214:SF3">
    <property type="entry name" value="ACETYL-COA DECARBONYLASE_SYNTHASE COMPLEX SUBUNIT GAMMA"/>
    <property type="match status" value="1"/>
</dbReference>
<keyword evidence="1" id="KW-0004">4Fe-4S</keyword>
<evidence type="ECO:0000256" key="3">
    <source>
        <dbReference type="ARBA" id="ARBA00023004"/>
    </source>
</evidence>
<dbReference type="PROSITE" id="PS51656">
    <property type="entry name" value="4FE4S"/>
    <property type="match status" value="1"/>
</dbReference>
<sequence length="263" mass="29147">MPDFQLQLLMNSIELYKELPKTNCGACGHKTCMALAIAVVKGSATLEACPHLDKNTLDKLSSNVTKLDVTETMFNKLKEETAKLDLKKAASAVGAVVTDSGIVIRCLGKDYTVRYDGSVDTSGSVSLWIKILLLIYIKTSDASEMTNDWVSFDRLRMGIVKIGAFKKECEQPLTEMFVKDYRASTAAIKSIGAVEIEGQPSSVAWKLYLLPKIPILILYWQGDDEFQSEIKVLFDSTAERFLDIESLVFLLRELTITLGEISA</sequence>
<evidence type="ECO:0000313" key="6">
    <source>
        <dbReference type="EMBL" id="KWT91694.1"/>
    </source>
</evidence>
<keyword evidence="4" id="KW-0411">Iron-sulfur</keyword>
<dbReference type="Gene3D" id="1.10.15.40">
    <property type="entry name" value="Electron transport complex subunit B, putative Fe-S cluster"/>
    <property type="match status" value="1"/>
</dbReference>
<dbReference type="EMBL" id="LNQR01000030">
    <property type="protein sequence ID" value="KWT91694.1"/>
    <property type="molecule type" value="Genomic_DNA"/>
</dbReference>
<evidence type="ECO:0000256" key="4">
    <source>
        <dbReference type="ARBA" id="ARBA00023014"/>
    </source>
</evidence>
<organism evidence="6 7">
    <name type="scientific">Candidatus Magnetominusculus xianensis</name>
    <dbReference type="NCBI Taxonomy" id="1748249"/>
    <lineage>
        <taxon>Bacteria</taxon>
        <taxon>Pseudomonadati</taxon>
        <taxon>Nitrospirota</taxon>
        <taxon>Nitrospiria</taxon>
        <taxon>Nitrospirales</taxon>
        <taxon>Nitrospiraceae</taxon>
        <taxon>Candidatus Magnetominusculus</taxon>
    </lineage>
</organism>
<accession>A0ABR5SM47</accession>
<dbReference type="InterPro" id="IPR024264">
    <property type="entry name" value="DUF3786"/>
</dbReference>
<name>A0ABR5SM47_9BACT</name>
<keyword evidence="7" id="KW-1185">Reference proteome</keyword>
<evidence type="ECO:0000256" key="1">
    <source>
        <dbReference type="ARBA" id="ARBA00022485"/>
    </source>
</evidence>
<evidence type="ECO:0000259" key="5">
    <source>
        <dbReference type="PROSITE" id="PS51656"/>
    </source>
</evidence>
<dbReference type="Pfam" id="PF12654">
    <property type="entry name" value="DUF3786"/>
    <property type="match status" value="1"/>
</dbReference>
<gene>
    <name evidence="6" type="ORF">ASN18_0812</name>
</gene>
<comment type="caution">
    <text evidence="6">The sequence shown here is derived from an EMBL/GenBank/DDBJ whole genome shotgun (WGS) entry which is preliminary data.</text>
</comment>
<keyword evidence="2" id="KW-0479">Metal-binding</keyword>
<dbReference type="Pfam" id="PF04060">
    <property type="entry name" value="FeS"/>
    <property type="match status" value="1"/>
</dbReference>
<evidence type="ECO:0000313" key="7">
    <source>
        <dbReference type="Proteomes" id="UP000060487"/>
    </source>
</evidence>
<protein>
    <submittedName>
        <fullName evidence="6">Fe-S cluster protein</fullName>
    </submittedName>
</protein>
<dbReference type="InterPro" id="IPR007202">
    <property type="entry name" value="4Fe-4S_dom"/>
</dbReference>
<dbReference type="Proteomes" id="UP000060487">
    <property type="component" value="Unassembled WGS sequence"/>
</dbReference>